<dbReference type="PRINTS" id="PR01836">
    <property type="entry name" value="MGATPASE"/>
</dbReference>
<organism evidence="20 21">
    <name type="scientific">Castellaniella denitrificans</name>
    <dbReference type="NCBI Taxonomy" id="56119"/>
    <lineage>
        <taxon>Bacteria</taxon>
        <taxon>Pseudomonadati</taxon>
        <taxon>Pseudomonadota</taxon>
        <taxon>Betaproteobacteria</taxon>
        <taxon>Burkholderiales</taxon>
        <taxon>Alcaligenaceae</taxon>
        <taxon>Castellaniella</taxon>
    </lineage>
</organism>
<evidence type="ECO:0000313" key="21">
    <source>
        <dbReference type="Proteomes" id="UP001068379"/>
    </source>
</evidence>
<dbReference type="InterPro" id="IPR023214">
    <property type="entry name" value="HAD_sf"/>
</dbReference>
<comment type="similarity">
    <text evidence="3">Belongs to the cation transport ATPase (P-type) (TC 3.A.3) family. Type IIIB subfamily.</text>
</comment>
<evidence type="ECO:0000256" key="16">
    <source>
        <dbReference type="ARBA" id="ARBA00029806"/>
    </source>
</evidence>
<feature type="transmembrane region" description="Helical" evidence="18">
    <location>
        <begin position="729"/>
        <end position="749"/>
    </location>
</feature>
<evidence type="ECO:0000256" key="18">
    <source>
        <dbReference type="SAM" id="Phobius"/>
    </source>
</evidence>
<dbReference type="Gene3D" id="3.40.1110.10">
    <property type="entry name" value="Calcium-transporting ATPase, cytoplasmic domain N"/>
    <property type="match status" value="1"/>
</dbReference>
<dbReference type="Pfam" id="PF13246">
    <property type="entry name" value="Cation_ATPase"/>
    <property type="match status" value="1"/>
</dbReference>
<dbReference type="InterPro" id="IPR001757">
    <property type="entry name" value="P_typ_ATPase"/>
</dbReference>
<reference evidence="20" key="1">
    <citation type="submission" date="2022-12" db="EMBL/GenBank/DDBJ databases">
        <title>Bacterial isolates from different developmental stages of Nematostella vectensis.</title>
        <authorList>
            <person name="Fraune S."/>
        </authorList>
    </citation>
    <scope>NUCLEOTIDE SEQUENCE</scope>
    <source>
        <strain evidence="20">G21619-S1</strain>
    </source>
</reference>
<keyword evidence="9 18" id="KW-0812">Transmembrane</keyword>
<evidence type="ECO:0000256" key="8">
    <source>
        <dbReference type="ARBA" id="ARBA00022553"/>
    </source>
</evidence>
<comment type="caution">
    <text evidence="20">The sequence shown here is derived from an EMBL/GenBank/DDBJ whole genome shotgun (WGS) entry which is preliminary data.</text>
</comment>
<evidence type="ECO:0000256" key="17">
    <source>
        <dbReference type="ARBA" id="ARBA00047295"/>
    </source>
</evidence>
<evidence type="ECO:0000256" key="15">
    <source>
        <dbReference type="ARBA" id="ARBA00023136"/>
    </source>
</evidence>
<dbReference type="SUPFAM" id="SSF81665">
    <property type="entry name" value="Calcium ATPase, transmembrane domain M"/>
    <property type="match status" value="1"/>
</dbReference>
<dbReference type="InterPro" id="IPR036412">
    <property type="entry name" value="HAD-like_sf"/>
</dbReference>
<protein>
    <recommendedName>
        <fullName evidence="5">Magnesium-transporting ATPase, P-type 1</fullName>
        <ecNumber evidence="4">7.2.2.14</ecNumber>
    </recommendedName>
    <alternativeName>
        <fullName evidence="16">Mg(2+) transport ATPase, P-type 1</fullName>
    </alternativeName>
</protein>
<dbReference type="SMART" id="SM00831">
    <property type="entry name" value="Cation_ATPase_N"/>
    <property type="match status" value="1"/>
</dbReference>
<dbReference type="InterPro" id="IPR059000">
    <property type="entry name" value="ATPase_P-type_domA"/>
</dbReference>
<dbReference type="InterPro" id="IPR018303">
    <property type="entry name" value="ATPase_P-typ_P_site"/>
</dbReference>
<evidence type="ECO:0000313" key="20">
    <source>
        <dbReference type="EMBL" id="MCZ4330286.1"/>
    </source>
</evidence>
<dbReference type="Pfam" id="PF00122">
    <property type="entry name" value="E1-E2_ATPase"/>
    <property type="match status" value="1"/>
</dbReference>
<dbReference type="Proteomes" id="UP001068379">
    <property type="component" value="Unassembled WGS sequence"/>
</dbReference>
<evidence type="ECO:0000256" key="14">
    <source>
        <dbReference type="ARBA" id="ARBA00022989"/>
    </source>
</evidence>
<feature type="transmembrane region" description="Helical" evidence="18">
    <location>
        <begin position="792"/>
        <end position="818"/>
    </location>
</feature>
<dbReference type="NCBIfam" id="TIGR01524">
    <property type="entry name" value="ATPase-IIIB_Mg"/>
    <property type="match status" value="1"/>
</dbReference>
<feature type="transmembrane region" description="Helical" evidence="18">
    <location>
        <begin position="761"/>
        <end position="780"/>
    </location>
</feature>
<dbReference type="Gene3D" id="3.40.50.1000">
    <property type="entry name" value="HAD superfamily/HAD-like"/>
    <property type="match status" value="1"/>
</dbReference>
<dbReference type="InterPro" id="IPR006415">
    <property type="entry name" value="P-type_ATPase_IIIB"/>
</dbReference>
<dbReference type="Gene3D" id="2.70.150.10">
    <property type="entry name" value="Calcium-transporting ATPase, cytoplasmic transduction domain A"/>
    <property type="match status" value="1"/>
</dbReference>
<evidence type="ECO:0000256" key="9">
    <source>
        <dbReference type="ARBA" id="ARBA00022692"/>
    </source>
</evidence>
<comment type="subcellular location">
    <subcellularLocation>
        <location evidence="2">Cell inner membrane</location>
        <topology evidence="2">Multi-pass membrane protein</topology>
    </subcellularLocation>
</comment>
<dbReference type="InterPro" id="IPR023299">
    <property type="entry name" value="ATPase_P-typ_cyto_dom_N"/>
</dbReference>
<keyword evidence="15 18" id="KW-0472">Membrane</keyword>
<dbReference type="InterPro" id="IPR008250">
    <property type="entry name" value="ATPase_P-typ_transduc_dom_A_sf"/>
</dbReference>
<evidence type="ECO:0000256" key="11">
    <source>
        <dbReference type="ARBA" id="ARBA00022840"/>
    </source>
</evidence>
<feature type="transmembrane region" description="Helical" evidence="18">
    <location>
        <begin position="659"/>
        <end position="684"/>
    </location>
</feature>
<keyword evidence="7" id="KW-0997">Cell inner membrane</keyword>
<evidence type="ECO:0000256" key="12">
    <source>
        <dbReference type="ARBA" id="ARBA00022842"/>
    </source>
</evidence>
<gene>
    <name evidence="20" type="primary">mgtA</name>
    <name evidence="20" type="ORF">O4H32_10025</name>
</gene>
<feature type="domain" description="Cation-transporting P-type ATPase N-terminal" evidence="19">
    <location>
        <begin position="20"/>
        <end position="91"/>
    </location>
</feature>
<feature type="transmembrane region" description="Helical" evidence="18">
    <location>
        <begin position="75"/>
        <end position="108"/>
    </location>
</feature>
<keyword evidence="12" id="KW-0460">Magnesium</keyword>
<evidence type="ECO:0000256" key="13">
    <source>
        <dbReference type="ARBA" id="ARBA00022967"/>
    </source>
</evidence>
<feature type="transmembrane region" description="Helical" evidence="18">
    <location>
        <begin position="288"/>
        <end position="307"/>
    </location>
</feature>
<proteinExistence type="inferred from homology"/>
<evidence type="ECO:0000256" key="3">
    <source>
        <dbReference type="ARBA" id="ARBA00008746"/>
    </source>
</evidence>
<dbReference type="InterPro" id="IPR023298">
    <property type="entry name" value="ATPase_P-typ_TM_dom_sf"/>
</dbReference>
<dbReference type="SFLD" id="SFLDG00002">
    <property type="entry name" value="C1.7:_P-type_atpase_like"/>
    <property type="match status" value="1"/>
</dbReference>
<comment type="catalytic activity">
    <reaction evidence="17">
        <text>Mg(2+)(out) + ATP + H2O = Mg(2+)(in) + ADP + phosphate + H(+)</text>
        <dbReference type="Rhea" id="RHEA:10260"/>
        <dbReference type="ChEBI" id="CHEBI:15377"/>
        <dbReference type="ChEBI" id="CHEBI:15378"/>
        <dbReference type="ChEBI" id="CHEBI:18420"/>
        <dbReference type="ChEBI" id="CHEBI:30616"/>
        <dbReference type="ChEBI" id="CHEBI:43474"/>
        <dbReference type="ChEBI" id="CHEBI:456216"/>
        <dbReference type="EC" id="7.2.2.14"/>
    </reaction>
</comment>
<evidence type="ECO:0000259" key="19">
    <source>
        <dbReference type="SMART" id="SM00831"/>
    </source>
</evidence>
<sequence length="870" mass="94873">MPNERTQTNPPGPAGHPDACWWRSDAVLSSLHASLGGLSSAQARRRLRMFGPNRFDTAGRHRPCLEILSRLRNPLVLLLLVAGAVSAAVGETLSAGIIAFMVLLSVIFDYLQEHKAERAAENLRQMVALKTMAQRDGAYREIPVENLVPGDMIRLSAGSLVPADGLMIEATDLFVQQAALTGESFPVEKHPHAVPADDALDHAANAVFMGSSVISGTGTMLIVKTGKSTQLGLVGGVIAGRRPPTAFDMGLRQFGYLILRVTFLLVLFVLLANGLMKRPWLESSLFSLALAVGLTPELLPMIVTVTLSRGAIRLSKQGAIVKRLSAMQDLGAMDILCTDKTGTLTEAKISLSSHVDIAGRNNEHVLEWAYLNSRFETGVHTPLEDAILAEAHVDISAWVKVDEVPFDFERRRLSVLLRHRDESFLIVKGAPEDVLGHCNQYEEMNAQAMPWTAQSRALARETLRGLCANGYRVLGIAWKKAPAGATHARLEDENDLIFAGYAAFLDPPKKDAGEAIAHLTGQGIAVKILTGDSDLVARHLCDALGVPVTGVLMGREIALLDDHALSVRAESANLFCRISPIQKNRLVLALRRRGHVVGFVGDGINDAPALHSADVGISVDTAADVAKDSADMIMLRHDLGMLEEGVREGRRTFANIRKYIMVGTSSNFGNMLSMAGAVLFLPFLPMLPTQVLLNNVLYDLSETVLPLDGVDEADVQLPQHWDVTLLRNFMLILGPVSSLFDFVTFYLLLRMLEAGEALFQTSWFIDSLATQILVIFIIRTRGNPFFSHPHPALWAAAASLLLFAVALVFSPLAGLFGFVALPWPYFLALGFLVAMYLALAQWVKTLFYRSRLARGHDRAVGKGVMRRLKP</sequence>
<dbReference type="EMBL" id="JAPWHE010000006">
    <property type="protein sequence ID" value="MCZ4330286.1"/>
    <property type="molecule type" value="Genomic_DNA"/>
</dbReference>
<dbReference type="SFLD" id="SFLDF00027">
    <property type="entry name" value="p-type_atpase"/>
    <property type="match status" value="1"/>
</dbReference>
<dbReference type="InterPro" id="IPR004014">
    <property type="entry name" value="ATPase_P-typ_cation-transptr_N"/>
</dbReference>
<dbReference type="EC" id="7.2.2.14" evidence="4"/>
<keyword evidence="21" id="KW-1185">Reference proteome</keyword>
<name>A0ABT4M4R2_9BURK</name>
<evidence type="ECO:0000256" key="7">
    <source>
        <dbReference type="ARBA" id="ARBA00022519"/>
    </source>
</evidence>
<evidence type="ECO:0000256" key="6">
    <source>
        <dbReference type="ARBA" id="ARBA00022475"/>
    </source>
</evidence>
<dbReference type="InterPro" id="IPR006068">
    <property type="entry name" value="ATPase_P-typ_cation-transptr_C"/>
</dbReference>
<dbReference type="Gene3D" id="1.20.1110.10">
    <property type="entry name" value="Calcium-transporting ATPase, transmembrane domain"/>
    <property type="match status" value="1"/>
</dbReference>
<keyword evidence="14 18" id="KW-1133">Transmembrane helix</keyword>
<evidence type="ECO:0000256" key="1">
    <source>
        <dbReference type="ARBA" id="ARBA00003954"/>
    </source>
</evidence>
<keyword evidence="8" id="KW-0597">Phosphoprotein</keyword>
<dbReference type="NCBIfam" id="TIGR01494">
    <property type="entry name" value="ATPase_P-type"/>
    <property type="match status" value="2"/>
</dbReference>
<keyword evidence="13" id="KW-1278">Translocase</keyword>
<evidence type="ECO:0000256" key="10">
    <source>
        <dbReference type="ARBA" id="ARBA00022741"/>
    </source>
</evidence>
<dbReference type="Pfam" id="PF00689">
    <property type="entry name" value="Cation_ATPase_C"/>
    <property type="match status" value="1"/>
</dbReference>
<evidence type="ECO:0000256" key="2">
    <source>
        <dbReference type="ARBA" id="ARBA00004429"/>
    </source>
</evidence>
<evidence type="ECO:0000256" key="5">
    <source>
        <dbReference type="ARBA" id="ARBA00013555"/>
    </source>
</evidence>
<keyword evidence="10" id="KW-0547">Nucleotide-binding</keyword>
<dbReference type="SUPFAM" id="SSF56784">
    <property type="entry name" value="HAD-like"/>
    <property type="match status" value="1"/>
</dbReference>
<dbReference type="Pfam" id="PF00690">
    <property type="entry name" value="Cation_ATPase_N"/>
    <property type="match status" value="1"/>
</dbReference>
<dbReference type="SUPFAM" id="SSF81653">
    <property type="entry name" value="Calcium ATPase, transduction domain A"/>
    <property type="match status" value="1"/>
</dbReference>
<feature type="transmembrane region" description="Helical" evidence="18">
    <location>
        <begin position="825"/>
        <end position="843"/>
    </location>
</feature>
<dbReference type="SFLD" id="SFLDS00003">
    <property type="entry name" value="Haloacid_Dehalogenase"/>
    <property type="match status" value="1"/>
</dbReference>
<keyword evidence="6" id="KW-1003">Cell membrane</keyword>
<dbReference type="InterPro" id="IPR044492">
    <property type="entry name" value="P_typ_ATPase_HD_dom"/>
</dbReference>
<dbReference type="RefSeq" id="WP_269358766.1">
    <property type="nucleotide sequence ID" value="NZ_JAPWHE010000006.1"/>
</dbReference>
<dbReference type="PANTHER" id="PTHR42861">
    <property type="entry name" value="CALCIUM-TRANSPORTING ATPASE"/>
    <property type="match status" value="1"/>
</dbReference>
<dbReference type="PROSITE" id="PS00154">
    <property type="entry name" value="ATPASE_E1_E2"/>
    <property type="match status" value="1"/>
</dbReference>
<accession>A0ABT4M4R2</accession>
<feature type="transmembrane region" description="Helical" evidence="18">
    <location>
        <begin position="257"/>
        <end position="276"/>
    </location>
</feature>
<keyword evidence="11" id="KW-0067">ATP-binding</keyword>
<evidence type="ECO:0000256" key="4">
    <source>
        <dbReference type="ARBA" id="ARBA00012786"/>
    </source>
</evidence>
<comment type="function">
    <text evidence="1">Mediates magnesium influx to the cytosol.</text>
</comment>